<proteinExistence type="predicted"/>
<dbReference type="EMBL" id="JBHUHX010000019">
    <property type="protein sequence ID" value="MFD2112119.1"/>
    <property type="molecule type" value="Genomic_DNA"/>
</dbReference>
<comment type="caution">
    <text evidence="2">The sequence shown here is derived from an EMBL/GenBank/DDBJ whole genome shotgun (WGS) entry which is preliminary data.</text>
</comment>
<evidence type="ECO:0000313" key="3">
    <source>
        <dbReference type="Proteomes" id="UP001597337"/>
    </source>
</evidence>
<feature type="compositionally biased region" description="Basic and acidic residues" evidence="1">
    <location>
        <begin position="160"/>
        <end position="169"/>
    </location>
</feature>
<protein>
    <submittedName>
        <fullName evidence="2">Uncharacterized protein</fullName>
    </submittedName>
</protein>
<dbReference type="Proteomes" id="UP001597337">
    <property type="component" value="Unassembled WGS sequence"/>
</dbReference>
<reference evidence="3" key="1">
    <citation type="journal article" date="2019" name="Int. J. Syst. Evol. Microbiol.">
        <title>The Global Catalogue of Microorganisms (GCM) 10K type strain sequencing project: providing services to taxonomists for standard genome sequencing and annotation.</title>
        <authorList>
            <consortium name="The Broad Institute Genomics Platform"/>
            <consortium name="The Broad Institute Genome Sequencing Center for Infectious Disease"/>
            <person name="Wu L."/>
            <person name="Ma J."/>
        </authorList>
    </citation>
    <scope>NUCLEOTIDE SEQUENCE [LARGE SCALE GENOMIC DNA]</scope>
    <source>
        <strain evidence="3">KACC 12597</strain>
    </source>
</reference>
<organism evidence="2 3">
    <name type="scientific">Thiorhodococcus fuscus</name>
    <dbReference type="NCBI Taxonomy" id="527200"/>
    <lineage>
        <taxon>Bacteria</taxon>
        <taxon>Pseudomonadati</taxon>
        <taxon>Pseudomonadota</taxon>
        <taxon>Gammaproteobacteria</taxon>
        <taxon>Chromatiales</taxon>
        <taxon>Chromatiaceae</taxon>
        <taxon>Thiorhodococcus</taxon>
    </lineage>
</organism>
<sequence length="169" mass="18343">MTTPDTHAPEPITAIEAHTIPKLSERAIGQMTYRIGIGASGTVYLAVAANQGGGYFSPEWVSITRLQEILAPYQSSGDSFPTPVLRAAYVNRSANNGGFLAAILRHTGLLTPGDPPHLHVALSDWSAWETRQRDQFDAGVRLENTSDESPKKRLTRQRARKDSKGSATS</sequence>
<keyword evidence="3" id="KW-1185">Reference proteome</keyword>
<evidence type="ECO:0000313" key="2">
    <source>
        <dbReference type="EMBL" id="MFD2112119.1"/>
    </source>
</evidence>
<feature type="region of interest" description="Disordered" evidence="1">
    <location>
        <begin position="139"/>
        <end position="169"/>
    </location>
</feature>
<accession>A0ABW4Y7T1</accession>
<dbReference type="RefSeq" id="WP_386026139.1">
    <property type="nucleotide sequence ID" value="NZ_JBHUHX010000019.1"/>
</dbReference>
<evidence type="ECO:0000256" key="1">
    <source>
        <dbReference type="SAM" id="MobiDB-lite"/>
    </source>
</evidence>
<name>A0ABW4Y7T1_9GAMM</name>
<gene>
    <name evidence="2" type="ORF">ACFSJC_09740</name>
</gene>